<dbReference type="PANTHER" id="PTHR22943">
    <property type="entry name" value="7-TRANSMEMBRANE DOMAIN RECEPTOR C.ELEGANS"/>
    <property type="match status" value="1"/>
</dbReference>
<organism evidence="2 3">
    <name type="scientific">Steinernema glaseri</name>
    <dbReference type="NCBI Taxonomy" id="37863"/>
    <lineage>
        <taxon>Eukaryota</taxon>
        <taxon>Metazoa</taxon>
        <taxon>Ecdysozoa</taxon>
        <taxon>Nematoda</taxon>
        <taxon>Chromadorea</taxon>
        <taxon>Rhabditida</taxon>
        <taxon>Tylenchina</taxon>
        <taxon>Panagrolaimomorpha</taxon>
        <taxon>Strongyloidoidea</taxon>
        <taxon>Steinernematidae</taxon>
        <taxon>Steinernema</taxon>
    </lineage>
</organism>
<dbReference type="PANTHER" id="PTHR22943:SF248">
    <property type="entry name" value="SEVEN TM RECEPTOR"/>
    <property type="match status" value="1"/>
</dbReference>
<dbReference type="Proteomes" id="UP000095287">
    <property type="component" value="Unplaced"/>
</dbReference>
<keyword evidence="1" id="KW-0472">Membrane</keyword>
<keyword evidence="2" id="KW-1185">Reference proteome</keyword>
<keyword evidence="1" id="KW-1133">Transmembrane helix</keyword>
<evidence type="ECO:0000313" key="3">
    <source>
        <dbReference type="WBParaSite" id="L893_g607.t1"/>
    </source>
</evidence>
<feature type="transmembrane region" description="Helical" evidence="1">
    <location>
        <begin position="272"/>
        <end position="295"/>
    </location>
</feature>
<proteinExistence type="predicted"/>
<keyword evidence="1" id="KW-0812">Transmembrane</keyword>
<protein>
    <submittedName>
        <fullName evidence="3">G protein-coupled receptor</fullName>
    </submittedName>
</protein>
<name>A0A1I8AIY9_9BILA</name>
<feature type="transmembrane region" description="Helical" evidence="1">
    <location>
        <begin position="182"/>
        <end position="206"/>
    </location>
</feature>
<feature type="transmembrane region" description="Helical" evidence="1">
    <location>
        <begin position="226"/>
        <end position="251"/>
    </location>
</feature>
<dbReference type="AlphaFoldDB" id="A0A1I8AIY9"/>
<evidence type="ECO:0000313" key="2">
    <source>
        <dbReference type="Proteomes" id="UP000095287"/>
    </source>
</evidence>
<feature type="transmembrane region" description="Helical" evidence="1">
    <location>
        <begin position="418"/>
        <end position="438"/>
    </location>
</feature>
<accession>A0A1I8AIY9</accession>
<sequence>MLVLRIGAHCGKWTPYCRRKHLCQRPFTPTDVKQQTCQQRQVKYDLRKHSSTSVHNATKLTFFFFIFLCFSSCQVYLCSPKFIDVDVCSSIVYRGFFPPIDSSLINPMTSVGNYPTPLYLPHVSLRVDNAMNESDVVAEHERRYAVVRYIIFSNTVLALPLNVLTAYLIIFKSPKHLKTYKYLLLNISFWVCLTDVLLEIFYLPLARLEIFGIYATGVASSLSSDLGFLCLVLCAFCFGEYLVALLFAFVYRFCALREAIYLFGVQIKVSHYWIAIVILMLVPPGTFLGAIAMSYKPYGEFVSQTMIDHPEFTPYFGRVPIFGVDKNKFIIGCGTIFFWTIMWIVGVALCICGIVAQFRAHRSLYSEHTYRMHMQLMRALAVQTTAPLALFSIPLSVDMIGLIFLPEIMNDAIVLTELAMSLHSTINSVAVITLIVPYRRAVLNIFYKVYPSGVSPST</sequence>
<evidence type="ECO:0000256" key="1">
    <source>
        <dbReference type="SAM" id="Phobius"/>
    </source>
</evidence>
<feature type="transmembrane region" description="Helical" evidence="1">
    <location>
        <begin position="149"/>
        <end position="170"/>
    </location>
</feature>
<feature type="transmembrane region" description="Helical" evidence="1">
    <location>
        <begin position="379"/>
        <end position="406"/>
    </location>
</feature>
<feature type="transmembrane region" description="Helical" evidence="1">
    <location>
        <begin position="329"/>
        <end position="358"/>
    </location>
</feature>
<dbReference type="WBParaSite" id="L893_g607.t1">
    <property type="protein sequence ID" value="L893_g607.t1"/>
    <property type="gene ID" value="L893_g607"/>
</dbReference>
<dbReference type="Pfam" id="PF10318">
    <property type="entry name" value="7TM_GPCR_Srh"/>
    <property type="match status" value="1"/>
</dbReference>
<dbReference type="InterPro" id="IPR019422">
    <property type="entry name" value="7TM_GPCR_serpentine_rcpt_Srh"/>
</dbReference>
<reference evidence="3" key="1">
    <citation type="submission" date="2016-11" db="UniProtKB">
        <authorList>
            <consortium name="WormBaseParasite"/>
        </authorList>
    </citation>
    <scope>IDENTIFICATION</scope>
</reference>